<protein>
    <recommendedName>
        <fullName evidence="3">DUF4817 domain-containing protein</fullName>
    </recommendedName>
</protein>
<proteinExistence type="predicted"/>
<name>A0A8X6RKZ4_TRICX</name>
<comment type="caution">
    <text evidence="1">The sequence shown here is derived from an EMBL/GenBank/DDBJ whole genome shotgun (WGS) entry which is preliminary data.</text>
</comment>
<gene>
    <name evidence="1" type="ORF">TNCV_1246271</name>
</gene>
<dbReference type="EMBL" id="BMAU01021123">
    <property type="protein sequence ID" value="GFX91212.1"/>
    <property type="molecule type" value="Genomic_DNA"/>
</dbReference>
<evidence type="ECO:0008006" key="3">
    <source>
        <dbReference type="Google" id="ProtNLM"/>
    </source>
</evidence>
<sequence>MECRSSDIKIYPPRAMNCKGDVKRALLVKLLYENKGNASAAVREFRHRKNQRRGLMSTEGIRAMIRIFEETEKLEVQSGKGRKHITPVLLDAIKTAVDAQSETSQFGSIRACVVSQQTGYSYSTVRKVLRNIIH</sequence>
<reference evidence="1" key="1">
    <citation type="submission" date="2020-08" db="EMBL/GenBank/DDBJ databases">
        <title>Multicomponent nature underlies the extraordinary mechanical properties of spider dragline silk.</title>
        <authorList>
            <person name="Kono N."/>
            <person name="Nakamura H."/>
            <person name="Mori M."/>
            <person name="Yoshida Y."/>
            <person name="Ohtoshi R."/>
            <person name="Malay A.D."/>
            <person name="Moran D.A.P."/>
            <person name="Tomita M."/>
            <person name="Numata K."/>
            <person name="Arakawa K."/>
        </authorList>
    </citation>
    <scope>NUCLEOTIDE SEQUENCE</scope>
</reference>
<evidence type="ECO:0000313" key="2">
    <source>
        <dbReference type="Proteomes" id="UP000887159"/>
    </source>
</evidence>
<evidence type="ECO:0000313" key="1">
    <source>
        <dbReference type="EMBL" id="GFX91212.1"/>
    </source>
</evidence>
<dbReference type="Proteomes" id="UP000887159">
    <property type="component" value="Unassembled WGS sequence"/>
</dbReference>
<accession>A0A8X6RKZ4</accession>
<dbReference type="AlphaFoldDB" id="A0A8X6RKZ4"/>
<organism evidence="1 2">
    <name type="scientific">Trichonephila clavipes</name>
    <name type="common">Golden silk orbweaver</name>
    <name type="synonym">Nephila clavipes</name>
    <dbReference type="NCBI Taxonomy" id="2585209"/>
    <lineage>
        <taxon>Eukaryota</taxon>
        <taxon>Metazoa</taxon>
        <taxon>Ecdysozoa</taxon>
        <taxon>Arthropoda</taxon>
        <taxon>Chelicerata</taxon>
        <taxon>Arachnida</taxon>
        <taxon>Araneae</taxon>
        <taxon>Araneomorphae</taxon>
        <taxon>Entelegynae</taxon>
        <taxon>Araneoidea</taxon>
        <taxon>Nephilidae</taxon>
        <taxon>Trichonephila</taxon>
    </lineage>
</organism>
<keyword evidence="2" id="KW-1185">Reference proteome</keyword>